<proteinExistence type="inferred from homology"/>
<keyword evidence="3 5" id="KW-0285">Flavoprotein</keyword>
<dbReference type="SUPFAM" id="SSF54373">
    <property type="entry name" value="FAD-linked reductases, C-terminal domain"/>
    <property type="match status" value="1"/>
</dbReference>
<protein>
    <recommendedName>
        <fullName evidence="6">Glucose-methanol-choline oxidoreductase N-terminal domain-containing protein</fullName>
    </recommendedName>
</protein>
<dbReference type="OrthoDB" id="269227at2759"/>
<dbReference type="InterPro" id="IPR012132">
    <property type="entry name" value="GMC_OxRdtase"/>
</dbReference>
<accession>A0A2A2LMQ5</accession>
<comment type="caution">
    <text evidence="7">The sequence shown here is derived from an EMBL/GenBank/DDBJ whole genome shotgun (WGS) entry which is preliminary data.</text>
</comment>
<evidence type="ECO:0000256" key="5">
    <source>
        <dbReference type="RuleBase" id="RU003968"/>
    </source>
</evidence>
<evidence type="ECO:0000256" key="4">
    <source>
        <dbReference type="ARBA" id="ARBA00022827"/>
    </source>
</evidence>
<evidence type="ECO:0000256" key="2">
    <source>
        <dbReference type="ARBA" id="ARBA00010790"/>
    </source>
</evidence>
<dbReference type="Gene3D" id="3.50.50.60">
    <property type="entry name" value="FAD/NAD(P)-binding domain"/>
    <property type="match status" value="2"/>
</dbReference>
<organism evidence="7 8">
    <name type="scientific">Diploscapter pachys</name>
    <dbReference type="NCBI Taxonomy" id="2018661"/>
    <lineage>
        <taxon>Eukaryota</taxon>
        <taxon>Metazoa</taxon>
        <taxon>Ecdysozoa</taxon>
        <taxon>Nematoda</taxon>
        <taxon>Chromadorea</taxon>
        <taxon>Rhabditida</taxon>
        <taxon>Rhabditina</taxon>
        <taxon>Rhabditomorpha</taxon>
        <taxon>Rhabditoidea</taxon>
        <taxon>Rhabditidae</taxon>
        <taxon>Diploscapter</taxon>
    </lineage>
</organism>
<dbReference type="GO" id="GO:0050660">
    <property type="term" value="F:flavin adenine dinucleotide binding"/>
    <property type="evidence" value="ECO:0007669"/>
    <property type="project" value="InterPro"/>
</dbReference>
<evidence type="ECO:0000256" key="1">
    <source>
        <dbReference type="ARBA" id="ARBA00001974"/>
    </source>
</evidence>
<dbReference type="InterPro" id="IPR007867">
    <property type="entry name" value="GMC_OxRtase_C"/>
</dbReference>
<dbReference type="Pfam" id="PF05199">
    <property type="entry name" value="GMC_oxred_C"/>
    <property type="match status" value="1"/>
</dbReference>
<comment type="similarity">
    <text evidence="2 5">Belongs to the GMC oxidoreductase family.</text>
</comment>
<dbReference type="InterPro" id="IPR036188">
    <property type="entry name" value="FAD/NAD-bd_sf"/>
</dbReference>
<dbReference type="PANTHER" id="PTHR11552">
    <property type="entry name" value="GLUCOSE-METHANOL-CHOLINE GMC OXIDOREDUCTASE"/>
    <property type="match status" value="1"/>
</dbReference>
<dbReference type="EMBL" id="LIAE01006566">
    <property type="protein sequence ID" value="PAV87494.1"/>
    <property type="molecule type" value="Genomic_DNA"/>
</dbReference>
<name>A0A2A2LMQ5_9BILA</name>
<dbReference type="Gene3D" id="3.30.560.10">
    <property type="entry name" value="Glucose Oxidase, domain 3"/>
    <property type="match status" value="2"/>
</dbReference>
<dbReference type="InterPro" id="IPR000172">
    <property type="entry name" value="GMC_OxRdtase_N"/>
</dbReference>
<keyword evidence="8" id="KW-1185">Reference proteome</keyword>
<gene>
    <name evidence="7" type="ORF">WR25_18622</name>
</gene>
<reference evidence="7 8" key="1">
    <citation type="journal article" date="2017" name="Curr. Biol.">
        <title>Genome architecture and evolution of a unichromosomal asexual nematode.</title>
        <authorList>
            <person name="Fradin H."/>
            <person name="Zegar C."/>
            <person name="Gutwein M."/>
            <person name="Lucas J."/>
            <person name="Kovtun M."/>
            <person name="Corcoran D."/>
            <person name="Baugh L.R."/>
            <person name="Kiontke K."/>
            <person name="Gunsalus K."/>
            <person name="Fitch D.H."/>
            <person name="Piano F."/>
        </authorList>
    </citation>
    <scope>NUCLEOTIDE SEQUENCE [LARGE SCALE GENOMIC DNA]</scope>
    <source>
        <strain evidence="7">PF1309</strain>
    </source>
</reference>
<evidence type="ECO:0000313" key="7">
    <source>
        <dbReference type="EMBL" id="PAV87494.1"/>
    </source>
</evidence>
<keyword evidence="4 5" id="KW-0274">FAD</keyword>
<dbReference type="STRING" id="2018661.A0A2A2LMQ5"/>
<evidence type="ECO:0000259" key="6">
    <source>
        <dbReference type="PROSITE" id="PS00623"/>
    </source>
</evidence>
<dbReference type="SUPFAM" id="SSF51905">
    <property type="entry name" value="FAD/NAD(P)-binding domain"/>
    <property type="match status" value="1"/>
</dbReference>
<dbReference type="Pfam" id="PF00732">
    <property type="entry name" value="GMC_oxred_N"/>
    <property type="match status" value="1"/>
</dbReference>
<feature type="domain" description="Glucose-methanol-choline oxidoreductase N-terminal" evidence="6">
    <location>
        <begin position="36"/>
        <end position="59"/>
    </location>
</feature>
<dbReference type="GO" id="GO:0016614">
    <property type="term" value="F:oxidoreductase activity, acting on CH-OH group of donors"/>
    <property type="evidence" value="ECO:0007669"/>
    <property type="project" value="InterPro"/>
</dbReference>
<evidence type="ECO:0000256" key="3">
    <source>
        <dbReference type="ARBA" id="ARBA00022630"/>
    </source>
</evidence>
<sequence length="348" mass="38635">MPAALMYNLGSTRYNWFYKTTPQKNLDGRSIYWPRGRVWGGSSSLNAMCYVRGHPYDYDLWEKEGVEGWSYSSVLPYFKKAETYSHSTGPNDPYRGHNGPLIATRGSADHPLHQAWLACGRFHKIGYTEDMNGFRQEGVARMDMTIKDGKRQVQHLCCLSSSNSEQTKSGAWFYNQTGEGASSHLESGGFARSSDTVPHPDIQFHFLPSTVHDDGLEELRTAIRLSREIFALKPFDEFRGEELAPGKDAQSDKQLDQFIKKAVASAYHPSCSCKMGSENDPAAVVNPKTMGVYGVENLKIVDASVMPSIASGNLNAPTIMIAEKASDILKGKSLPKETPPIWTPPNKT</sequence>
<evidence type="ECO:0000313" key="8">
    <source>
        <dbReference type="Proteomes" id="UP000218231"/>
    </source>
</evidence>
<dbReference type="PANTHER" id="PTHR11552:SF147">
    <property type="entry name" value="CHOLINE DEHYDROGENASE, MITOCHONDRIAL"/>
    <property type="match status" value="1"/>
</dbReference>
<dbReference type="PROSITE" id="PS00623">
    <property type="entry name" value="GMC_OXRED_1"/>
    <property type="match status" value="1"/>
</dbReference>
<comment type="cofactor">
    <cofactor evidence="1">
        <name>FAD</name>
        <dbReference type="ChEBI" id="CHEBI:57692"/>
    </cofactor>
</comment>
<dbReference type="Proteomes" id="UP000218231">
    <property type="component" value="Unassembled WGS sequence"/>
</dbReference>
<dbReference type="AlphaFoldDB" id="A0A2A2LMQ5"/>